<evidence type="ECO:0000313" key="12">
    <source>
        <dbReference type="Proteomes" id="UP000254208"/>
    </source>
</evidence>
<accession>A0A379FS85</accession>
<protein>
    <submittedName>
        <fullName evidence="11">Protein of uncharacterized function (DUF560)</fullName>
    </submittedName>
</protein>
<dbReference type="Proteomes" id="UP000254208">
    <property type="component" value="Unassembled WGS sequence"/>
</dbReference>
<comment type="similarity">
    <text evidence="7">Belongs to the Slam family.</text>
</comment>
<sequence length="470" mass="54599">MFIFNKKTNLIYIILLLFFPLHSIQAVQDVNEEVTNVLNGYSNKKHQSEINNVKYSKKNIDELGFILYDLIQKRHFDAINKIIDNYVSHKDHDKELVKYIYSEKAILNYEYNLAIRLYNEILIHKPNMLLVELKLARALTYVKHYEAALSIYQNIKTKHSGGISSKLAEYIENKIIYLENKNRWQGMVKLGSSYDFNLNEASNSREMYCFRSKCMNSSNQSIAGGKWHYYIKSTKRFPLVGNHSGLLSFGAFGLEPMKTVTARKINIFVSGGYQFENANTKIGILPIFEAKWHDNQYYNLSLGGKIATEYTLNHRVTILGDFEYKNKTYPHEYGFNDGDKWIYSLFGTYLVDSQLVAFGGIHGANREKQRNSDSYSQYGIRAGFLKITELCDFLVAVGYKQTNFEQFDVYLNVKRKDHNKYLNTQVTFDKNKILTFTPSIYFNSQVNKSTADIIYSFKQSEVGVNFTKKF</sequence>
<dbReference type="Pfam" id="PF24575">
    <property type="entry name" value="TPR_Slam"/>
    <property type="match status" value="1"/>
</dbReference>
<dbReference type="InterPro" id="IPR057556">
    <property type="entry name" value="TPR_Slam"/>
</dbReference>
<proteinExistence type="inferred from homology"/>
<evidence type="ECO:0000256" key="6">
    <source>
        <dbReference type="ARBA" id="ARBA00023237"/>
    </source>
</evidence>
<evidence type="ECO:0000256" key="7">
    <source>
        <dbReference type="ARBA" id="ARBA00023609"/>
    </source>
</evidence>
<evidence type="ECO:0000313" key="11">
    <source>
        <dbReference type="EMBL" id="SUC31502.1"/>
    </source>
</evidence>
<dbReference type="Pfam" id="PF04575">
    <property type="entry name" value="SlipAM"/>
    <property type="match status" value="1"/>
</dbReference>
<dbReference type="AlphaFoldDB" id="A0A379FS85"/>
<evidence type="ECO:0000256" key="5">
    <source>
        <dbReference type="ARBA" id="ARBA00023136"/>
    </source>
</evidence>
<dbReference type="GO" id="GO:0009279">
    <property type="term" value="C:cell outer membrane"/>
    <property type="evidence" value="ECO:0007669"/>
    <property type="project" value="UniProtKB-SubCell"/>
</dbReference>
<evidence type="ECO:0000259" key="10">
    <source>
        <dbReference type="Pfam" id="PF24575"/>
    </source>
</evidence>
<evidence type="ECO:0000256" key="3">
    <source>
        <dbReference type="ARBA" id="ARBA00022692"/>
    </source>
</evidence>
<keyword evidence="6" id="KW-0998">Cell outer membrane</keyword>
<feature type="domain" description="Surface lipoprotein assembly modifier N-terminal TPR repeats region" evidence="10">
    <location>
        <begin position="58"/>
        <end position="148"/>
    </location>
</feature>
<evidence type="ECO:0000256" key="1">
    <source>
        <dbReference type="ARBA" id="ARBA00004571"/>
    </source>
</evidence>
<feature type="chain" id="PRO_5016722427" evidence="8">
    <location>
        <begin position="29"/>
        <end position="470"/>
    </location>
</feature>
<organism evidence="11 12">
    <name type="scientific">Providencia rettgeri</name>
    <dbReference type="NCBI Taxonomy" id="587"/>
    <lineage>
        <taxon>Bacteria</taxon>
        <taxon>Pseudomonadati</taxon>
        <taxon>Pseudomonadota</taxon>
        <taxon>Gammaproteobacteria</taxon>
        <taxon>Enterobacterales</taxon>
        <taxon>Morganellaceae</taxon>
        <taxon>Providencia</taxon>
    </lineage>
</organism>
<evidence type="ECO:0000256" key="8">
    <source>
        <dbReference type="SAM" id="SignalP"/>
    </source>
</evidence>
<comment type="subcellular location">
    <subcellularLocation>
        <location evidence="1">Cell outer membrane</location>
        <topology evidence="1">Multi-pass membrane protein</topology>
    </subcellularLocation>
</comment>
<keyword evidence="4 8" id="KW-0732">Signal</keyword>
<keyword evidence="2" id="KW-1134">Transmembrane beta strand</keyword>
<reference evidence="11 12" key="1">
    <citation type="submission" date="2018-06" db="EMBL/GenBank/DDBJ databases">
        <authorList>
            <consortium name="Pathogen Informatics"/>
            <person name="Doyle S."/>
        </authorList>
    </citation>
    <scope>NUCLEOTIDE SEQUENCE [LARGE SCALE GENOMIC DNA]</scope>
    <source>
        <strain evidence="11 12">NCTC11801</strain>
    </source>
</reference>
<feature type="domain" description="Surface lipoprotein assembly modifier C-terminal" evidence="9">
    <location>
        <begin position="184"/>
        <end position="470"/>
    </location>
</feature>
<dbReference type="GeneID" id="93673324"/>
<dbReference type="RefSeq" id="WP_115167292.1">
    <property type="nucleotide sequence ID" value="NZ_CP077317.1"/>
</dbReference>
<gene>
    <name evidence="11" type="ORF">NCTC11801_02453</name>
</gene>
<feature type="signal peptide" evidence="8">
    <location>
        <begin position="1"/>
        <end position="28"/>
    </location>
</feature>
<keyword evidence="3" id="KW-0812">Transmembrane</keyword>
<evidence type="ECO:0000259" key="9">
    <source>
        <dbReference type="Pfam" id="PF04575"/>
    </source>
</evidence>
<dbReference type="EMBL" id="UGTZ01000001">
    <property type="protein sequence ID" value="SUC31502.1"/>
    <property type="molecule type" value="Genomic_DNA"/>
</dbReference>
<evidence type="ECO:0000256" key="2">
    <source>
        <dbReference type="ARBA" id="ARBA00022452"/>
    </source>
</evidence>
<evidence type="ECO:0000256" key="4">
    <source>
        <dbReference type="ARBA" id="ARBA00022729"/>
    </source>
</evidence>
<name>A0A379FS85_PRORE</name>
<dbReference type="InterPro" id="IPR007655">
    <property type="entry name" value="Slam_C"/>
</dbReference>
<keyword evidence="5" id="KW-0472">Membrane</keyword>